<dbReference type="PATRIC" id="fig|909613.9.peg.3520"/>
<reference evidence="1 2" key="1">
    <citation type="journal article" date="2014" name="Genome Announc.">
        <title>Draft Genome Sequence of the Antitrypanosomally Active Sponge-Associated Bacterium Actinokineospora sp. Strain EG49.</title>
        <authorList>
            <person name="Harjes J."/>
            <person name="Ryu T."/>
            <person name="Abdelmohsen U.R."/>
            <person name="Moitinho-Silva L."/>
            <person name="Horn H."/>
            <person name="Ravasi T."/>
            <person name="Hentschel U."/>
        </authorList>
    </citation>
    <scope>NUCLEOTIDE SEQUENCE [LARGE SCALE GENOMIC DNA]</scope>
    <source>
        <strain evidence="1 2">EG49</strain>
    </source>
</reference>
<protein>
    <recommendedName>
        <fullName evidence="3">Polyketide cyclase/dehydrase</fullName>
    </recommendedName>
</protein>
<dbReference type="RefSeq" id="WP_035283751.1">
    <property type="nucleotide sequence ID" value="NZ_AYXG01000127.1"/>
</dbReference>
<dbReference type="OrthoDB" id="3213687at2"/>
<dbReference type="SUPFAM" id="SSF55961">
    <property type="entry name" value="Bet v1-like"/>
    <property type="match status" value="1"/>
</dbReference>
<evidence type="ECO:0008006" key="3">
    <source>
        <dbReference type="Google" id="ProtNLM"/>
    </source>
</evidence>
<keyword evidence="2" id="KW-1185">Reference proteome</keyword>
<dbReference type="AlphaFoldDB" id="W7J4X4"/>
<sequence length="153" mass="16952">MARQHGYVIRRKYTAPPERVFAVLADAAHWSSWARPVIMTSRWAEGTGDVDSVRVAGMWPVLIRERITELHPPSRLSYRMVGRNIPVRDYEAAVEFRPAADGGTELTWTASFRPLVPGTGALMTAVVKSTVLFLAWRLGPAAARGRVGTEHQG</sequence>
<name>W7J4X4_9PSEU</name>
<dbReference type="InterPro" id="IPR019587">
    <property type="entry name" value="Polyketide_cyclase/dehydratase"/>
</dbReference>
<dbReference type="STRING" id="909613.UO65_3520"/>
<comment type="caution">
    <text evidence="1">The sequence shown here is derived from an EMBL/GenBank/DDBJ whole genome shotgun (WGS) entry which is preliminary data.</text>
</comment>
<dbReference type="eggNOG" id="COG3832">
    <property type="taxonomic scope" value="Bacteria"/>
</dbReference>
<dbReference type="EMBL" id="AYXG01000127">
    <property type="protein sequence ID" value="EWC61154.1"/>
    <property type="molecule type" value="Genomic_DNA"/>
</dbReference>
<evidence type="ECO:0000313" key="1">
    <source>
        <dbReference type="EMBL" id="EWC61154.1"/>
    </source>
</evidence>
<dbReference type="InterPro" id="IPR023393">
    <property type="entry name" value="START-like_dom_sf"/>
</dbReference>
<evidence type="ECO:0000313" key="2">
    <source>
        <dbReference type="Proteomes" id="UP000019277"/>
    </source>
</evidence>
<proteinExistence type="predicted"/>
<gene>
    <name evidence="1" type="ORF">UO65_3520</name>
</gene>
<dbReference type="CDD" id="cd07821">
    <property type="entry name" value="PYR_PYL_RCAR_like"/>
    <property type="match status" value="1"/>
</dbReference>
<accession>W7J4X4</accession>
<dbReference type="Pfam" id="PF10604">
    <property type="entry name" value="Polyketide_cyc2"/>
    <property type="match status" value="1"/>
</dbReference>
<dbReference type="Gene3D" id="3.30.530.20">
    <property type="match status" value="1"/>
</dbReference>
<organism evidence="1 2">
    <name type="scientific">Actinokineospora spheciospongiae</name>
    <dbReference type="NCBI Taxonomy" id="909613"/>
    <lineage>
        <taxon>Bacteria</taxon>
        <taxon>Bacillati</taxon>
        <taxon>Actinomycetota</taxon>
        <taxon>Actinomycetes</taxon>
        <taxon>Pseudonocardiales</taxon>
        <taxon>Pseudonocardiaceae</taxon>
        <taxon>Actinokineospora</taxon>
    </lineage>
</organism>
<dbReference type="Proteomes" id="UP000019277">
    <property type="component" value="Unassembled WGS sequence"/>
</dbReference>